<proteinExistence type="predicted"/>
<evidence type="ECO:0000313" key="3">
    <source>
        <dbReference type="Proteomes" id="UP000024329"/>
    </source>
</evidence>
<dbReference type="OrthoDB" id="7506747at2"/>
<evidence type="ECO:0000313" key="4">
    <source>
        <dbReference type="Proteomes" id="UP000094626"/>
    </source>
</evidence>
<organism evidence="2 3">
    <name type="scientific">Novosphingobium resinovorum</name>
    <dbReference type="NCBI Taxonomy" id="158500"/>
    <lineage>
        <taxon>Bacteria</taxon>
        <taxon>Pseudomonadati</taxon>
        <taxon>Pseudomonadota</taxon>
        <taxon>Alphaproteobacteria</taxon>
        <taxon>Sphingomonadales</taxon>
        <taxon>Sphingomonadaceae</taxon>
        <taxon>Novosphingobium</taxon>
    </lineage>
</organism>
<reference evidence="4" key="3">
    <citation type="journal article" date="2017" name="J. Biotechnol.">
        <title>Complete genome sequence of Novosphingobium resinovorum SA1, a versatile xenobiotic-degrading bacterium capable of utilizing sulfanilic acid.</title>
        <authorList>
            <person name="Hegedus B."/>
            <person name="Kos P.B."/>
            <person name="Balint B."/>
            <person name="Maroti G."/>
            <person name="Gan H.M."/>
            <person name="Perei K."/>
            <person name="Rakhely G."/>
        </authorList>
    </citation>
    <scope>NUCLEOTIDE SEQUENCE [LARGE SCALE GENOMIC DNA]</scope>
    <source>
        <strain evidence="4">SA1</strain>
    </source>
</reference>
<reference evidence="2 3" key="1">
    <citation type="submission" date="2014-03" db="EMBL/GenBank/DDBJ databases">
        <title>Whole genome sequence of Novosphingobium resinovorum KF1.</title>
        <authorList>
            <person name="Gan H.M."/>
            <person name="Gan H.Y."/>
            <person name="Chew T.H."/>
            <person name="Savka M.A."/>
        </authorList>
    </citation>
    <scope>NUCLEOTIDE SEQUENCE [LARGE SCALE GENOMIC DNA]</scope>
    <source>
        <strain evidence="2 3">KF1</strain>
    </source>
</reference>
<accession>A0A031JKP9</accession>
<dbReference type="EMBL" id="JFYZ01000044">
    <property type="protein sequence ID" value="EZP73878.1"/>
    <property type="molecule type" value="Genomic_DNA"/>
</dbReference>
<dbReference type="Proteomes" id="UP000094626">
    <property type="component" value="Chromosome"/>
</dbReference>
<evidence type="ECO:0000313" key="1">
    <source>
        <dbReference type="EMBL" id="AOR78767.1"/>
    </source>
</evidence>
<dbReference type="EMBL" id="CP017075">
    <property type="protein sequence ID" value="AOR78767.1"/>
    <property type="molecule type" value="Genomic_DNA"/>
</dbReference>
<dbReference type="PATRIC" id="fig|158500.4.peg.4950"/>
<dbReference type="KEGG" id="nre:BES08_17415"/>
<dbReference type="AlphaFoldDB" id="A0A031JKP9"/>
<name>A0A031JKP9_9SPHN</name>
<gene>
    <name evidence="1" type="ORF">BES08_17415</name>
    <name evidence="2" type="ORF">BV97_04871</name>
</gene>
<reference evidence="1" key="2">
    <citation type="submission" date="2016-08" db="EMBL/GenBank/DDBJ databases">
        <authorList>
            <person name="Seilhamer J.J."/>
        </authorList>
    </citation>
    <scope>NUCLEOTIDE SEQUENCE [LARGE SCALE GENOMIC DNA]</scope>
    <source>
        <strain evidence="1">SA1</strain>
    </source>
</reference>
<evidence type="ECO:0000313" key="2">
    <source>
        <dbReference type="EMBL" id="EZP73878.1"/>
    </source>
</evidence>
<dbReference type="Proteomes" id="UP000024329">
    <property type="component" value="Unassembled WGS sequence"/>
</dbReference>
<dbReference type="STRING" id="158500.BES08_17415"/>
<keyword evidence="4" id="KW-1185">Reference proteome</keyword>
<protein>
    <submittedName>
        <fullName evidence="2">Uncharacterized protein</fullName>
    </submittedName>
</protein>
<sequence length="98" mass="10920">MKQDVAGEALLRDTGKLWVEAGSVIALRTARIGWGDPLAGDEMVRMVTEKVWAGWEVGMALATGQFGHDPETVCRRTVNHYRRAVRKNLRRLSANDQA</sequence>
<dbReference type="RefSeq" id="WP_036529573.1">
    <property type="nucleotide sequence ID" value="NZ_BSFC01000011.1"/>
</dbReference>